<name>A0A0D2JEM6_9BACT</name>
<protein>
    <submittedName>
        <fullName evidence="3">Uncharacterized protein</fullName>
    </submittedName>
</protein>
<reference evidence="3 4" key="1">
    <citation type="journal article" date="2013" name="Proc. Natl. Acad. Sci. U.S.A.">
        <title>Candidate phylum TM6 genome recovered from a hospital sink biofilm provides genomic insights into this uncultivated phylum.</title>
        <authorList>
            <person name="McLean J.S."/>
            <person name="Lombardo M.J."/>
            <person name="Badger J.H."/>
            <person name="Edlund A."/>
            <person name="Novotny M."/>
            <person name="Yee-Greenbaum J."/>
            <person name="Vyahhi N."/>
            <person name="Hall A.P."/>
            <person name="Yang Y."/>
            <person name="Dupont C.L."/>
            <person name="Ziegler M.G."/>
            <person name="Chitsaz H."/>
            <person name="Allen A.E."/>
            <person name="Yooseph S."/>
            <person name="Tesler G."/>
            <person name="Pevzner P.A."/>
            <person name="Friedman R.M."/>
            <person name="Nealson K.H."/>
            <person name="Venter J.C."/>
            <person name="Lasken R.S."/>
        </authorList>
    </citation>
    <scope>NUCLEOTIDE SEQUENCE [LARGE SCALE GENOMIC DNA]</scope>
    <source>
        <strain evidence="3 4">TM6SC1</strain>
    </source>
</reference>
<keyword evidence="2" id="KW-0732">Signal</keyword>
<gene>
    <name evidence="3" type="ORF">J120_00900</name>
</gene>
<dbReference type="EMBL" id="ARQD01000001">
    <property type="protein sequence ID" value="KIX85516.1"/>
    <property type="molecule type" value="Genomic_DNA"/>
</dbReference>
<dbReference type="Gene3D" id="1.10.287.700">
    <property type="entry name" value="Helix hairpin bin"/>
    <property type="match status" value="1"/>
</dbReference>
<dbReference type="STRING" id="1306947.J120_00900"/>
<keyword evidence="1" id="KW-0472">Membrane</keyword>
<comment type="caution">
    <text evidence="3">The sequence shown here is derived from an EMBL/GenBank/DDBJ whole genome shotgun (WGS) entry which is preliminary data.</text>
</comment>
<keyword evidence="4" id="KW-1185">Reference proteome</keyword>
<evidence type="ECO:0000256" key="2">
    <source>
        <dbReference type="SAM" id="SignalP"/>
    </source>
</evidence>
<accession>A0A0D2JEM6</accession>
<feature type="signal peptide" evidence="2">
    <location>
        <begin position="1"/>
        <end position="18"/>
    </location>
</feature>
<keyword evidence="1" id="KW-0812">Transmembrane</keyword>
<organism evidence="3 4">
    <name type="scientific">candidate division TM6 bacterium JCVI TM6SC1</name>
    <dbReference type="NCBI Taxonomy" id="1306947"/>
    <lineage>
        <taxon>Bacteria</taxon>
        <taxon>Candidatus Babelota</taxon>
        <taxon>Vermiphilus</taxon>
    </lineage>
</organism>
<keyword evidence="1" id="KW-1133">Transmembrane helix</keyword>
<evidence type="ECO:0000256" key="1">
    <source>
        <dbReference type="SAM" id="Phobius"/>
    </source>
</evidence>
<feature type="transmembrane region" description="Helical" evidence="1">
    <location>
        <begin position="148"/>
        <end position="165"/>
    </location>
</feature>
<dbReference type="Proteomes" id="UP000032214">
    <property type="component" value="Unassembled WGS sequence"/>
</dbReference>
<dbReference type="AlphaFoldDB" id="A0A0D2JEM6"/>
<feature type="chain" id="PRO_5002244811" evidence="2">
    <location>
        <begin position="19"/>
        <end position="183"/>
    </location>
</feature>
<evidence type="ECO:0000313" key="3">
    <source>
        <dbReference type="EMBL" id="KIX85516.1"/>
    </source>
</evidence>
<evidence type="ECO:0000313" key="4">
    <source>
        <dbReference type="Proteomes" id="UP000032214"/>
    </source>
</evidence>
<sequence>MKYTIVLLLSGLALGVNASDKVQSAIEAAKQKTQDVAARADQAVRSGAQKTANAANRAVDATAQAARDAQNKSQQAYNDVKDTVQNAKDRVASDLQEMKNSAAGKINEFARDAGASAPVQNTLAAEPVKTFAESTAYHYVFNNYGRQLLGLALLLGALFFAFRYWNRRKDDHNHDHTKHNGRY</sequence>
<proteinExistence type="predicted"/>